<dbReference type="InterPro" id="IPR050665">
    <property type="entry name" value="Cytochrome_P450_Monooxygen"/>
</dbReference>
<keyword evidence="11" id="KW-1185">Reference proteome</keyword>
<dbReference type="GO" id="GO:0016712">
    <property type="term" value="F:oxidoreductase activity, acting on paired donors, with incorporation or reduction of molecular oxygen, reduced flavin or flavoprotein as one donor, and incorporation of one atom of oxygen"/>
    <property type="evidence" value="ECO:0007669"/>
    <property type="project" value="UniProtKB-EC"/>
</dbReference>
<keyword evidence="4" id="KW-0479">Metal-binding</keyword>
<keyword evidence="5 10" id="KW-0560">Oxidoreductase</keyword>
<proteinExistence type="inferred from homology"/>
<protein>
    <submittedName>
        <fullName evidence="10">Unspecific monooxygenase</fullName>
        <ecNumber evidence="10">1.14.14.1</ecNumber>
    </submittedName>
</protein>
<feature type="transmembrane region" description="Helical" evidence="9">
    <location>
        <begin position="6"/>
        <end position="30"/>
    </location>
</feature>
<evidence type="ECO:0000256" key="9">
    <source>
        <dbReference type="SAM" id="Phobius"/>
    </source>
</evidence>
<accession>A0ABD1HX40</accession>
<evidence type="ECO:0000256" key="7">
    <source>
        <dbReference type="ARBA" id="ARBA00023033"/>
    </source>
</evidence>
<comment type="subcellular location">
    <subcellularLocation>
        <location evidence="1">Membrane</location>
    </subcellularLocation>
</comment>
<evidence type="ECO:0000256" key="1">
    <source>
        <dbReference type="ARBA" id="ARBA00004370"/>
    </source>
</evidence>
<evidence type="ECO:0000256" key="2">
    <source>
        <dbReference type="ARBA" id="ARBA00010617"/>
    </source>
</evidence>
<evidence type="ECO:0000256" key="8">
    <source>
        <dbReference type="ARBA" id="ARBA00023136"/>
    </source>
</evidence>
<evidence type="ECO:0000256" key="4">
    <source>
        <dbReference type="ARBA" id="ARBA00022723"/>
    </source>
</evidence>
<sequence>MELGFQTLAAATLAFVALIYTWKLLNWAYFNPKKLEKALRKQGLKGNPYKLVYGDYKEIMQTFIQGRSSPINLHDDIKPRLQGFFLNIIQKYGNECFFWIGPKPSVILTDPELLKEDSCLPFF</sequence>
<name>A0ABD1HX40_SALDI</name>
<dbReference type="Proteomes" id="UP001567538">
    <property type="component" value="Unassembled WGS sequence"/>
</dbReference>
<dbReference type="GO" id="GO:0016020">
    <property type="term" value="C:membrane"/>
    <property type="evidence" value="ECO:0007669"/>
    <property type="project" value="UniProtKB-SubCell"/>
</dbReference>
<evidence type="ECO:0000256" key="6">
    <source>
        <dbReference type="ARBA" id="ARBA00023004"/>
    </source>
</evidence>
<keyword evidence="7 10" id="KW-0503">Monooxygenase</keyword>
<evidence type="ECO:0000313" key="11">
    <source>
        <dbReference type="Proteomes" id="UP001567538"/>
    </source>
</evidence>
<reference evidence="10 11" key="1">
    <citation type="submission" date="2024-06" db="EMBL/GenBank/DDBJ databases">
        <title>A chromosome level genome sequence of Diviner's sage (Salvia divinorum).</title>
        <authorList>
            <person name="Ford S.A."/>
            <person name="Ro D.-K."/>
            <person name="Ness R.W."/>
            <person name="Phillips M.A."/>
        </authorList>
    </citation>
    <scope>NUCLEOTIDE SEQUENCE [LARGE SCALE GENOMIC DNA]</scope>
    <source>
        <strain evidence="10">SAF-2024a</strain>
        <tissue evidence="10">Leaf</tissue>
    </source>
</reference>
<comment type="similarity">
    <text evidence="2">Belongs to the cytochrome P450 family.</text>
</comment>
<keyword evidence="6" id="KW-0408">Iron</keyword>
<keyword evidence="3" id="KW-0349">Heme</keyword>
<dbReference type="PANTHER" id="PTHR24282">
    <property type="entry name" value="CYTOCHROME P450 FAMILY MEMBER"/>
    <property type="match status" value="1"/>
</dbReference>
<evidence type="ECO:0000313" key="10">
    <source>
        <dbReference type="EMBL" id="KAL1560585.1"/>
    </source>
</evidence>
<evidence type="ECO:0000256" key="3">
    <source>
        <dbReference type="ARBA" id="ARBA00022617"/>
    </source>
</evidence>
<gene>
    <name evidence="10" type="ORF">AAHA92_10778</name>
</gene>
<evidence type="ECO:0000256" key="5">
    <source>
        <dbReference type="ARBA" id="ARBA00023002"/>
    </source>
</evidence>
<dbReference type="GO" id="GO:0046872">
    <property type="term" value="F:metal ion binding"/>
    <property type="evidence" value="ECO:0007669"/>
    <property type="project" value="UniProtKB-KW"/>
</dbReference>
<dbReference type="PANTHER" id="PTHR24282:SF273">
    <property type="entry name" value="CYTOCHROME P450 CYP72A219-LIKE"/>
    <property type="match status" value="1"/>
</dbReference>
<dbReference type="EMBL" id="JBEAFC010000004">
    <property type="protein sequence ID" value="KAL1560585.1"/>
    <property type="molecule type" value="Genomic_DNA"/>
</dbReference>
<comment type="caution">
    <text evidence="10">The sequence shown here is derived from an EMBL/GenBank/DDBJ whole genome shotgun (WGS) entry which is preliminary data.</text>
</comment>
<dbReference type="EC" id="1.14.14.1" evidence="10"/>
<keyword evidence="9" id="KW-0812">Transmembrane</keyword>
<keyword evidence="9" id="KW-1133">Transmembrane helix</keyword>
<organism evidence="10 11">
    <name type="scientific">Salvia divinorum</name>
    <name type="common">Maria pastora</name>
    <name type="synonym">Diviner's sage</name>
    <dbReference type="NCBI Taxonomy" id="28513"/>
    <lineage>
        <taxon>Eukaryota</taxon>
        <taxon>Viridiplantae</taxon>
        <taxon>Streptophyta</taxon>
        <taxon>Embryophyta</taxon>
        <taxon>Tracheophyta</taxon>
        <taxon>Spermatophyta</taxon>
        <taxon>Magnoliopsida</taxon>
        <taxon>eudicotyledons</taxon>
        <taxon>Gunneridae</taxon>
        <taxon>Pentapetalae</taxon>
        <taxon>asterids</taxon>
        <taxon>lamiids</taxon>
        <taxon>Lamiales</taxon>
        <taxon>Lamiaceae</taxon>
        <taxon>Nepetoideae</taxon>
        <taxon>Mentheae</taxon>
        <taxon>Salviinae</taxon>
        <taxon>Salvia</taxon>
        <taxon>Salvia subgen. Calosphace</taxon>
    </lineage>
</organism>
<keyword evidence="8 9" id="KW-0472">Membrane</keyword>
<dbReference type="AlphaFoldDB" id="A0ABD1HX40"/>